<sequence>MASTSVVTLNVGSELFQTTVATLSWAGTVSSLASLGPTPASAPHFLDCDSRLFALLLSFLHHGSLASSSPPSAALLSEARHFGVDAALLGSLSPAPAFSPLALWPSMLLPLAGRMALSAVAVSPSPHSAALFTVHGGVVTRFDAAAASSSIPDDSKQMETAFLDAVCNWNSEGPRGRNALLHVHLK</sequence>
<evidence type="ECO:0000313" key="3">
    <source>
        <dbReference type="Proteomes" id="UP000729402"/>
    </source>
</evidence>
<dbReference type="InterPro" id="IPR003131">
    <property type="entry name" value="T1-type_BTB"/>
</dbReference>
<comment type="caution">
    <text evidence="2">The sequence shown here is derived from an EMBL/GenBank/DDBJ whole genome shotgun (WGS) entry which is preliminary data.</text>
</comment>
<dbReference type="PANTHER" id="PTHR11145:SF23">
    <property type="entry name" value="PROTEIN BINDING PROTEIN"/>
    <property type="match status" value="1"/>
</dbReference>
<dbReference type="EMBL" id="JAAALK010000288">
    <property type="protein sequence ID" value="KAG8051463.1"/>
    <property type="molecule type" value="Genomic_DNA"/>
</dbReference>
<dbReference type="GO" id="GO:0051260">
    <property type="term" value="P:protein homooligomerization"/>
    <property type="evidence" value="ECO:0007669"/>
    <property type="project" value="InterPro"/>
</dbReference>
<evidence type="ECO:0000259" key="1">
    <source>
        <dbReference type="Pfam" id="PF02214"/>
    </source>
</evidence>
<name>A0A8J5RLF4_ZIZPA</name>
<evidence type="ECO:0000313" key="2">
    <source>
        <dbReference type="EMBL" id="KAG8051463.1"/>
    </source>
</evidence>
<dbReference type="Proteomes" id="UP000729402">
    <property type="component" value="Unassembled WGS sequence"/>
</dbReference>
<protein>
    <recommendedName>
        <fullName evidence="1">Potassium channel tetramerisation-type BTB domain-containing protein</fullName>
    </recommendedName>
</protein>
<feature type="domain" description="Potassium channel tetramerisation-type BTB" evidence="1">
    <location>
        <begin position="7"/>
        <end position="88"/>
    </location>
</feature>
<reference evidence="2" key="2">
    <citation type="submission" date="2021-02" db="EMBL/GenBank/DDBJ databases">
        <authorList>
            <person name="Kimball J.A."/>
            <person name="Haas M.W."/>
            <person name="Macchietto M."/>
            <person name="Kono T."/>
            <person name="Duquette J."/>
            <person name="Shao M."/>
        </authorList>
    </citation>
    <scope>NUCLEOTIDE SEQUENCE</scope>
    <source>
        <tissue evidence="2">Fresh leaf tissue</tissue>
    </source>
</reference>
<dbReference type="PANTHER" id="PTHR11145">
    <property type="entry name" value="BTB/POZ DOMAIN-CONTAINING ADAPTER FOR CUL3-MEDIATED RHOA DEGRADATION PROTEIN FAMILY MEMBER"/>
    <property type="match status" value="1"/>
</dbReference>
<reference evidence="2" key="1">
    <citation type="journal article" date="2021" name="bioRxiv">
        <title>Whole Genome Assembly and Annotation of Northern Wild Rice, Zizania palustris L., Supports a Whole Genome Duplication in the Zizania Genus.</title>
        <authorList>
            <person name="Haas M."/>
            <person name="Kono T."/>
            <person name="Macchietto M."/>
            <person name="Millas R."/>
            <person name="McGilp L."/>
            <person name="Shao M."/>
            <person name="Duquette J."/>
            <person name="Hirsch C.N."/>
            <person name="Kimball J."/>
        </authorList>
    </citation>
    <scope>NUCLEOTIDE SEQUENCE</scope>
    <source>
        <tissue evidence="2">Fresh leaf tissue</tissue>
    </source>
</reference>
<keyword evidence="3" id="KW-1185">Reference proteome</keyword>
<dbReference type="InterPro" id="IPR045068">
    <property type="entry name" value="BACURD1-3"/>
</dbReference>
<gene>
    <name evidence="2" type="ORF">GUJ93_ZPchr0001g30988</name>
</gene>
<dbReference type="AlphaFoldDB" id="A0A8J5RLF4"/>
<organism evidence="2 3">
    <name type="scientific">Zizania palustris</name>
    <name type="common">Northern wild rice</name>
    <dbReference type="NCBI Taxonomy" id="103762"/>
    <lineage>
        <taxon>Eukaryota</taxon>
        <taxon>Viridiplantae</taxon>
        <taxon>Streptophyta</taxon>
        <taxon>Embryophyta</taxon>
        <taxon>Tracheophyta</taxon>
        <taxon>Spermatophyta</taxon>
        <taxon>Magnoliopsida</taxon>
        <taxon>Liliopsida</taxon>
        <taxon>Poales</taxon>
        <taxon>Poaceae</taxon>
        <taxon>BOP clade</taxon>
        <taxon>Oryzoideae</taxon>
        <taxon>Oryzeae</taxon>
        <taxon>Zizaniinae</taxon>
        <taxon>Zizania</taxon>
    </lineage>
</organism>
<dbReference type="Pfam" id="PF02214">
    <property type="entry name" value="BTB_2"/>
    <property type="match status" value="1"/>
</dbReference>
<accession>A0A8J5RLF4</accession>
<proteinExistence type="predicted"/>